<accession>A0ABS9MJM0</accession>
<sequence length="224" mass="24583">MNKQKHIWVTALAFLFVSTTFTGCHLKGATFFQNTGRNPVSVNLSDIPSTLDDASIESEAAGSVLLEGNSGSQEEIFSSAIDKEEALSIALANAGVPEEDAYHVKIERDGDHDIPIYDIEFETDYGDYDFEVSISGGQIVGADYEVDEQWLDALGGKAVTLEEARAIIQAKVPGASPDMIQIGEEHGDGRGRYEGELSYNNMKYEFEMDPKTGIIFDWNADLRD</sequence>
<keyword evidence="4" id="KW-1185">Reference proteome</keyword>
<dbReference type="RefSeq" id="WP_237966838.1">
    <property type="nucleotide sequence ID" value="NZ_JAKNHQ010000010.1"/>
</dbReference>
<proteinExistence type="predicted"/>
<organism evidence="3 4">
    <name type="scientific">Anaeromassilibacillus senegalensis</name>
    <dbReference type="NCBI Taxonomy" id="1673717"/>
    <lineage>
        <taxon>Bacteria</taxon>
        <taxon>Bacillati</taxon>
        <taxon>Bacillota</taxon>
        <taxon>Clostridia</taxon>
        <taxon>Eubacteriales</taxon>
        <taxon>Acutalibacteraceae</taxon>
        <taxon>Anaeromassilibacillus</taxon>
    </lineage>
</organism>
<dbReference type="InterPro" id="IPR025711">
    <property type="entry name" value="PepSY"/>
</dbReference>
<dbReference type="PROSITE" id="PS51257">
    <property type="entry name" value="PROKAR_LIPOPROTEIN"/>
    <property type="match status" value="1"/>
</dbReference>
<feature type="signal peptide" evidence="1">
    <location>
        <begin position="1"/>
        <end position="22"/>
    </location>
</feature>
<name>A0ABS9MJM0_9FIRM</name>
<dbReference type="Gene3D" id="3.10.450.40">
    <property type="match status" value="2"/>
</dbReference>
<evidence type="ECO:0000259" key="2">
    <source>
        <dbReference type="Pfam" id="PF03413"/>
    </source>
</evidence>
<protein>
    <submittedName>
        <fullName evidence="3">PepSY domain-containing protein</fullName>
    </submittedName>
</protein>
<feature type="domain" description="PepSY" evidence="2">
    <location>
        <begin position="159"/>
        <end position="213"/>
    </location>
</feature>
<evidence type="ECO:0000313" key="4">
    <source>
        <dbReference type="Proteomes" id="UP001298681"/>
    </source>
</evidence>
<keyword evidence="1" id="KW-0732">Signal</keyword>
<dbReference type="Pfam" id="PF03413">
    <property type="entry name" value="PepSY"/>
    <property type="match status" value="2"/>
</dbReference>
<reference evidence="3 4" key="1">
    <citation type="submission" date="2022-01" db="EMBL/GenBank/DDBJ databases">
        <title>Collection of gut derived symbiotic bacterial strains cultured from healthy donors.</title>
        <authorList>
            <person name="Lin H."/>
            <person name="Kohout C."/>
            <person name="Waligurski E."/>
            <person name="Pamer E.G."/>
        </authorList>
    </citation>
    <scope>NUCLEOTIDE SEQUENCE [LARGE SCALE GENOMIC DNA]</scope>
    <source>
        <strain evidence="3 4">DFI.7.58</strain>
    </source>
</reference>
<feature type="domain" description="PepSY" evidence="2">
    <location>
        <begin position="80"/>
        <end position="141"/>
    </location>
</feature>
<dbReference type="Proteomes" id="UP001298681">
    <property type="component" value="Unassembled WGS sequence"/>
</dbReference>
<dbReference type="EMBL" id="JAKNHQ010000010">
    <property type="protein sequence ID" value="MCG4611014.1"/>
    <property type="molecule type" value="Genomic_DNA"/>
</dbReference>
<feature type="chain" id="PRO_5047253446" evidence="1">
    <location>
        <begin position="23"/>
        <end position="224"/>
    </location>
</feature>
<evidence type="ECO:0000313" key="3">
    <source>
        <dbReference type="EMBL" id="MCG4611014.1"/>
    </source>
</evidence>
<gene>
    <name evidence="3" type="ORF">L0P57_08720</name>
</gene>
<comment type="caution">
    <text evidence="3">The sequence shown here is derived from an EMBL/GenBank/DDBJ whole genome shotgun (WGS) entry which is preliminary data.</text>
</comment>
<evidence type="ECO:0000256" key="1">
    <source>
        <dbReference type="SAM" id="SignalP"/>
    </source>
</evidence>